<feature type="domain" description="Glutamine amidotransferase type-2" evidence="1">
    <location>
        <begin position="1"/>
        <end position="146"/>
    </location>
</feature>
<protein>
    <recommendedName>
        <fullName evidence="1">Glutamine amidotransferase type-2 domain-containing protein</fullName>
    </recommendedName>
</protein>
<dbReference type="SUPFAM" id="SSF52402">
    <property type="entry name" value="Adenine nucleotide alpha hydrolases-like"/>
    <property type="match status" value="1"/>
</dbReference>
<dbReference type="Pfam" id="PF13537">
    <property type="entry name" value="GATase_7"/>
    <property type="match status" value="1"/>
</dbReference>
<proteinExistence type="predicted"/>
<dbReference type="Gene3D" id="3.40.50.620">
    <property type="entry name" value="HUPs"/>
    <property type="match status" value="1"/>
</dbReference>
<dbReference type="InterPro" id="IPR051786">
    <property type="entry name" value="ASN_synthetase/amidase"/>
</dbReference>
<dbReference type="EMBL" id="UINC01221258">
    <property type="protein sequence ID" value="SVE49520.1"/>
    <property type="molecule type" value="Genomic_DNA"/>
</dbReference>
<dbReference type="Gene3D" id="3.60.20.10">
    <property type="entry name" value="Glutamine Phosphoribosylpyrophosphate, subunit 1, domain 1"/>
    <property type="match status" value="1"/>
</dbReference>
<dbReference type="PANTHER" id="PTHR43284">
    <property type="entry name" value="ASPARAGINE SYNTHETASE (GLUTAMINE-HYDROLYZING)"/>
    <property type="match status" value="1"/>
</dbReference>
<organism evidence="2">
    <name type="scientific">marine metagenome</name>
    <dbReference type="NCBI Taxonomy" id="408172"/>
    <lineage>
        <taxon>unclassified sequences</taxon>
        <taxon>metagenomes</taxon>
        <taxon>ecological metagenomes</taxon>
    </lineage>
</organism>
<dbReference type="InterPro" id="IPR029055">
    <property type="entry name" value="Ntn_hydrolases_N"/>
</dbReference>
<evidence type="ECO:0000259" key="1">
    <source>
        <dbReference type="PROSITE" id="PS51278"/>
    </source>
</evidence>
<dbReference type="SUPFAM" id="SSF56235">
    <property type="entry name" value="N-terminal nucleophile aminohydrolases (Ntn hydrolases)"/>
    <property type="match status" value="1"/>
</dbReference>
<sequence>YDILLNGEIYNHKDLYQKYLKNRDIPLFTNCDTETLVNLHQTFSPIDIFKSLRGMFAYAVYDKVSESLIIGRDIIGEKILYYYEDNNLLVISSEIGPILEIVSSIKIEKEILKEYFFTRHLLAPVYTTFKGVQLLQPGYLMKYDLKSKIFDTLCQVKPADLINPDLIENNKTKTSEELVDELESVFIKTAKLLSPSIDYYAVFSGGIDSSLVSYFMQQHNPPKEFISLQFPGK</sequence>
<dbReference type="PROSITE" id="PS51278">
    <property type="entry name" value="GATASE_TYPE_2"/>
    <property type="match status" value="1"/>
</dbReference>
<name>A0A383DZ99_9ZZZZ</name>
<dbReference type="InterPro" id="IPR014729">
    <property type="entry name" value="Rossmann-like_a/b/a_fold"/>
</dbReference>
<accession>A0A383DZ99</accession>
<dbReference type="PANTHER" id="PTHR43284:SF1">
    <property type="entry name" value="ASPARAGINE SYNTHETASE"/>
    <property type="match status" value="1"/>
</dbReference>
<evidence type="ECO:0000313" key="2">
    <source>
        <dbReference type="EMBL" id="SVE49520.1"/>
    </source>
</evidence>
<gene>
    <name evidence="2" type="ORF">METZ01_LOCUS502374</name>
</gene>
<feature type="non-terminal residue" evidence="2">
    <location>
        <position position="233"/>
    </location>
</feature>
<feature type="non-terminal residue" evidence="2">
    <location>
        <position position="1"/>
    </location>
</feature>
<reference evidence="2" key="1">
    <citation type="submission" date="2018-05" db="EMBL/GenBank/DDBJ databases">
        <authorList>
            <person name="Lanie J.A."/>
            <person name="Ng W.-L."/>
            <person name="Kazmierczak K.M."/>
            <person name="Andrzejewski T.M."/>
            <person name="Davidsen T.M."/>
            <person name="Wayne K.J."/>
            <person name="Tettelin H."/>
            <person name="Glass J.I."/>
            <person name="Rusch D."/>
            <person name="Podicherti R."/>
            <person name="Tsui H.-C.T."/>
            <person name="Winkler M.E."/>
        </authorList>
    </citation>
    <scope>NUCLEOTIDE SEQUENCE</scope>
</reference>
<dbReference type="InterPro" id="IPR017932">
    <property type="entry name" value="GATase_2_dom"/>
</dbReference>
<dbReference type="AlphaFoldDB" id="A0A383DZ99"/>